<organism evidence="2 3">
    <name type="scientific">Streptosporangium amethystogenes subsp. fukuiense</name>
    <dbReference type="NCBI Taxonomy" id="698418"/>
    <lineage>
        <taxon>Bacteria</taxon>
        <taxon>Bacillati</taxon>
        <taxon>Actinomycetota</taxon>
        <taxon>Actinomycetes</taxon>
        <taxon>Streptosporangiales</taxon>
        <taxon>Streptosporangiaceae</taxon>
        <taxon>Streptosporangium</taxon>
    </lineage>
</organism>
<protein>
    <submittedName>
        <fullName evidence="2">ArsI/CadI family heavy metal resistance metalloenzyme</fullName>
    </submittedName>
</protein>
<dbReference type="Pfam" id="PF00903">
    <property type="entry name" value="Glyoxalase"/>
    <property type="match status" value="1"/>
</dbReference>
<gene>
    <name evidence="2" type="ORF">ACFQVD_09860</name>
</gene>
<accession>A0ABW2SVV6</accession>
<dbReference type="InterPro" id="IPR029068">
    <property type="entry name" value="Glyas_Bleomycin-R_OHBP_Dase"/>
</dbReference>
<evidence type="ECO:0000259" key="1">
    <source>
        <dbReference type="PROSITE" id="PS51819"/>
    </source>
</evidence>
<sequence length="160" mass="16856">MSRVQLAFRVSDLEGSIAFYSKLFGTEPAKRRPGYANFAIAEPPLKPVLLEGEAGHDTRLDHLGVEVTDTDQVTAATRRLKDAGLATFEENDTSCCYALQDKVWVTGPGAEPWEVYVVKADADVLGKSAAQGPATPCACGPDGDQAPGRPVGTAANTGCC</sequence>
<feature type="domain" description="VOC" evidence="1">
    <location>
        <begin position="2"/>
        <end position="118"/>
    </location>
</feature>
<dbReference type="PANTHER" id="PTHR41294:SF1">
    <property type="entry name" value="CADMIUM-INDUCED PROTEIN CADI"/>
    <property type="match status" value="1"/>
</dbReference>
<dbReference type="InterPro" id="IPR037523">
    <property type="entry name" value="VOC_core"/>
</dbReference>
<name>A0ABW2SVV6_9ACTN</name>
<dbReference type="PANTHER" id="PTHR41294">
    <property type="entry name" value="CADMIUM-INDUCED PROTEIN CADI"/>
    <property type="match status" value="1"/>
</dbReference>
<dbReference type="Proteomes" id="UP001596514">
    <property type="component" value="Unassembled WGS sequence"/>
</dbReference>
<evidence type="ECO:0000313" key="3">
    <source>
        <dbReference type="Proteomes" id="UP001596514"/>
    </source>
</evidence>
<dbReference type="EMBL" id="JBHTEE010000001">
    <property type="protein sequence ID" value="MFC7600402.1"/>
    <property type="molecule type" value="Genomic_DNA"/>
</dbReference>
<evidence type="ECO:0000313" key="2">
    <source>
        <dbReference type="EMBL" id="MFC7600402.1"/>
    </source>
</evidence>
<comment type="caution">
    <text evidence="2">The sequence shown here is derived from an EMBL/GenBank/DDBJ whole genome shotgun (WGS) entry which is preliminary data.</text>
</comment>
<reference evidence="3" key="1">
    <citation type="journal article" date="2019" name="Int. J. Syst. Evol. Microbiol.">
        <title>The Global Catalogue of Microorganisms (GCM) 10K type strain sequencing project: providing services to taxonomists for standard genome sequencing and annotation.</title>
        <authorList>
            <consortium name="The Broad Institute Genomics Platform"/>
            <consortium name="The Broad Institute Genome Sequencing Center for Infectious Disease"/>
            <person name="Wu L."/>
            <person name="Ma J."/>
        </authorList>
    </citation>
    <scope>NUCLEOTIDE SEQUENCE [LARGE SCALE GENOMIC DNA]</scope>
    <source>
        <strain evidence="3">JCM 10083</strain>
    </source>
</reference>
<dbReference type="RefSeq" id="WP_343981534.1">
    <property type="nucleotide sequence ID" value="NZ_BAAAGK010000225.1"/>
</dbReference>
<dbReference type="InterPro" id="IPR052393">
    <property type="entry name" value="Cadmium-induced_rsp"/>
</dbReference>
<proteinExistence type="predicted"/>
<dbReference type="NCBIfam" id="NF041414">
    <property type="entry name" value="ArsI_CadI_VOC"/>
    <property type="match status" value="1"/>
</dbReference>
<keyword evidence="3" id="KW-1185">Reference proteome</keyword>
<dbReference type="PROSITE" id="PS51819">
    <property type="entry name" value="VOC"/>
    <property type="match status" value="1"/>
</dbReference>
<dbReference type="InterPro" id="IPR004360">
    <property type="entry name" value="Glyas_Fos-R_dOase_dom"/>
</dbReference>
<dbReference type="Gene3D" id="3.10.180.10">
    <property type="entry name" value="2,3-Dihydroxybiphenyl 1,2-Dioxygenase, domain 1"/>
    <property type="match status" value="1"/>
</dbReference>
<dbReference type="SUPFAM" id="SSF54593">
    <property type="entry name" value="Glyoxalase/Bleomycin resistance protein/Dihydroxybiphenyl dioxygenase"/>
    <property type="match status" value="1"/>
</dbReference>
<dbReference type="InterPro" id="IPR049789">
    <property type="entry name" value="ArsI/CadI-like"/>
</dbReference>